<evidence type="ECO:0000256" key="11">
    <source>
        <dbReference type="SAM" id="MobiDB-lite"/>
    </source>
</evidence>
<reference evidence="12 13" key="1">
    <citation type="submission" date="2019-09" db="EMBL/GenBank/DDBJ databases">
        <title>Isolation and complete genome sequencing of Methylocystis species.</title>
        <authorList>
            <person name="Rumah B.L."/>
            <person name="Stead C.E."/>
            <person name="Stevens B.C."/>
            <person name="Minton N.P."/>
            <person name="Grosse-Honebrink A."/>
            <person name="Zhang Y."/>
        </authorList>
    </citation>
    <scope>NUCLEOTIDE SEQUENCE [LARGE SCALE GENOMIC DNA]</scope>
    <source>
        <strain evidence="12 13">BRCS2</strain>
    </source>
</reference>
<dbReference type="NCBIfam" id="NF003465">
    <property type="entry name" value="PRK05089.1"/>
    <property type="match status" value="1"/>
</dbReference>
<dbReference type="Proteomes" id="UP000422569">
    <property type="component" value="Chromosome"/>
</dbReference>
<evidence type="ECO:0000256" key="3">
    <source>
        <dbReference type="ARBA" id="ARBA00009620"/>
    </source>
</evidence>
<evidence type="ECO:0000256" key="1">
    <source>
        <dbReference type="ARBA" id="ARBA00004007"/>
    </source>
</evidence>
<dbReference type="Pfam" id="PF04442">
    <property type="entry name" value="CtaG_Cox11"/>
    <property type="match status" value="1"/>
</dbReference>
<feature type="topological domain" description="Periplasmic" evidence="10">
    <location>
        <begin position="34"/>
        <end position="197"/>
    </location>
</feature>
<organism evidence="12 13">
    <name type="scientific">Methylocystis parvus</name>
    <dbReference type="NCBI Taxonomy" id="134"/>
    <lineage>
        <taxon>Bacteria</taxon>
        <taxon>Pseudomonadati</taxon>
        <taxon>Pseudomonadota</taxon>
        <taxon>Alphaproteobacteria</taxon>
        <taxon>Hyphomicrobiales</taxon>
        <taxon>Methylocystaceae</taxon>
        <taxon>Methylocystis</taxon>
    </lineage>
</organism>
<dbReference type="InterPro" id="IPR023471">
    <property type="entry name" value="CtaG/Cox11_dom_sf"/>
</dbReference>
<sequence>MTEPDRPNKKSPRAIAAALVVGSVGMLGLSFASVPLYRAFCAATGFGGTPQIAKANATKQGERRLTVRFDANVARDLPWRFEPEVAKISLRTGETTTVYYKVVNNSDKETSGQAAYNVSPDQAGAFFVKVACFCFDEQRLAPHETAEWPVVFYLDPALEKDEAMRRVEEITLSYSFYPTRTPSKAKTSEAAGQKPKS</sequence>
<dbReference type="InterPro" id="IPR007533">
    <property type="entry name" value="Cyt_c_oxidase_assmbl_CtaG"/>
</dbReference>
<comment type="similarity">
    <text evidence="3 10">Belongs to the COX11/CtaG family.</text>
</comment>
<dbReference type="SUPFAM" id="SSF110111">
    <property type="entry name" value="Ctag/Cox11"/>
    <property type="match status" value="1"/>
</dbReference>
<keyword evidence="9 10" id="KW-0472">Membrane</keyword>
<evidence type="ECO:0000256" key="4">
    <source>
        <dbReference type="ARBA" id="ARBA00015384"/>
    </source>
</evidence>
<dbReference type="Gene3D" id="2.60.370.10">
    <property type="entry name" value="Ctag/Cox11"/>
    <property type="match status" value="1"/>
</dbReference>
<dbReference type="FunFam" id="2.60.370.10:FF:000001">
    <property type="entry name" value="COX11 cytochrome c oxidase assembly homolog"/>
    <property type="match status" value="1"/>
</dbReference>
<evidence type="ECO:0000313" key="12">
    <source>
        <dbReference type="EMBL" id="QGM96387.1"/>
    </source>
</evidence>
<keyword evidence="8 10" id="KW-0186">Copper</keyword>
<evidence type="ECO:0000256" key="9">
    <source>
        <dbReference type="ARBA" id="ARBA00023136"/>
    </source>
</evidence>
<accession>A0A6B8LVH1</accession>
<gene>
    <name evidence="10" type="primary">ctaG</name>
    <name evidence="12" type="ORF">F7D14_02060</name>
</gene>
<keyword evidence="5 10" id="KW-0812">Transmembrane</keyword>
<dbReference type="GO" id="GO:0008535">
    <property type="term" value="P:respiratory chain complex IV assembly"/>
    <property type="evidence" value="ECO:0007669"/>
    <property type="project" value="UniProtKB-UniRule"/>
</dbReference>
<keyword evidence="10" id="KW-0997">Cell inner membrane</keyword>
<proteinExistence type="inferred from homology"/>
<dbReference type="EMBL" id="CP044331">
    <property type="protein sequence ID" value="QGM96387.1"/>
    <property type="molecule type" value="Genomic_DNA"/>
</dbReference>
<evidence type="ECO:0000256" key="2">
    <source>
        <dbReference type="ARBA" id="ARBA00004382"/>
    </source>
</evidence>
<dbReference type="KEGG" id="mpar:F7D14_02060"/>
<dbReference type="PANTHER" id="PTHR21320">
    <property type="entry name" value="CYTOCHROME C OXIDASE ASSEMBLY PROTEIN COX11-RELATED"/>
    <property type="match status" value="1"/>
</dbReference>
<evidence type="ECO:0000313" key="13">
    <source>
        <dbReference type="Proteomes" id="UP000422569"/>
    </source>
</evidence>
<keyword evidence="7 10" id="KW-1133">Transmembrane helix</keyword>
<keyword evidence="13" id="KW-1185">Reference proteome</keyword>
<comment type="subcellular location">
    <subcellularLocation>
        <location evidence="2 10">Cell inner membrane</location>
        <topology evidence="2 10">Single-pass type II membrane protein</topology>
        <orientation evidence="2 10">Periplasmic side</orientation>
    </subcellularLocation>
</comment>
<dbReference type="HAMAP" id="MF_00155">
    <property type="entry name" value="CtaG"/>
    <property type="match status" value="1"/>
</dbReference>
<dbReference type="RefSeq" id="WP_016920234.1">
    <property type="nucleotide sequence ID" value="NZ_CP044331.1"/>
</dbReference>
<dbReference type="PANTHER" id="PTHR21320:SF3">
    <property type="entry name" value="CYTOCHROME C OXIDASE ASSEMBLY PROTEIN COX11, MITOCHONDRIAL-RELATED"/>
    <property type="match status" value="1"/>
</dbReference>
<evidence type="ECO:0000256" key="10">
    <source>
        <dbReference type="HAMAP-Rule" id="MF_00155"/>
    </source>
</evidence>
<evidence type="ECO:0000256" key="5">
    <source>
        <dbReference type="ARBA" id="ARBA00022692"/>
    </source>
</evidence>
<evidence type="ECO:0000256" key="6">
    <source>
        <dbReference type="ARBA" id="ARBA00022968"/>
    </source>
</evidence>
<protein>
    <recommendedName>
        <fullName evidence="4 10">Cytochrome c oxidase assembly protein CtaG</fullName>
    </recommendedName>
</protein>
<feature type="topological domain" description="Cytoplasmic" evidence="10">
    <location>
        <begin position="1"/>
        <end position="10"/>
    </location>
</feature>
<dbReference type="AlphaFoldDB" id="A0A6B8LVH1"/>
<evidence type="ECO:0000256" key="8">
    <source>
        <dbReference type="ARBA" id="ARBA00023008"/>
    </source>
</evidence>
<comment type="function">
    <text evidence="1 10">Exerts its effect at some terminal stage of cytochrome c oxidase synthesis, probably by being involved in the insertion of the copper B into subunit I.</text>
</comment>
<dbReference type="PIRSF" id="PIRSF005413">
    <property type="entry name" value="COX11"/>
    <property type="match status" value="1"/>
</dbReference>
<keyword evidence="6 10" id="KW-0735">Signal-anchor</keyword>
<feature type="region of interest" description="Disordered" evidence="11">
    <location>
        <begin position="178"/>
        <end position="197"/>
    </location>
</feature>
<dbReference type="GO" id="GO:0005507">
    <property type="term" value="F:copper ion binding"/>
    <property type="evidence" value="ECO:0007669"/>
    <property type="project" value="InterPro"/>
</dbReference>
<evidence type="ECO:0000256" key="7">
    <source>
        <dbReference type="ARBA" id="ARBA00022989"/>
    </source>
</evidence>
<name>A0A6B8LVH1_9HYPH</name>
<dbReference type="GO" id="GO:0005886">
    <property type="term" value="C:plasma membrane"/>
    <property type="evidence" value="ECO:0007669"/>
    <property type="project" value="UniProtKB-SubCell"/>
</dbReference>
<keyword evidence="10" id="KW-1003">Cell membrane</keyword>